<keyword evidence="7" id="KW-0653">Protein transport</keyword>
<dbReference type="EMBL" id="CP120682">
    <property type="protein sequence ID" value="WKN37403.1"/>
    <property type="molecule type" value="Genomic_DNA"/>
</dbReference>
<evidence type="ECO:0000256" key="4">
    <source>
        <dbReference type="ARBA" id="ARBA00022475"/>
    </source>
</evidence>
<dbReference type="InterPro" id="IPR037682">
    <property type="entry name" value="TonB_C"/>
</dbReference>
<dbReference type="AlphaFoldDB" id="A0AA49JE07"/>
<dbReference type="InterPro" id="IPR006260">
    <property type="entry name" value="TonB/TolA_C"/>
</dbReference>
<dbReference type="PANTHER" id="PTHR33446">
    <property type="entry name" value="PROTEIN TONB-RELATED"/>
    <property type="match status" value="1"/>
</dbReference>
<feature type="transmembrane region" description="Helical" evidence="10">
    <location>
        <begin position="264"/>
        <end position="281"/>
    </location>
</feature>
<dbReference type="Gene3D" id="3.30.1150.10">
    <property type="match status" value="1"/>
</dbReference>
<keyword evidence="6 10" id="KW-0812">Transmembrane</keyword>
<reference evidence="12" key="2">
    <citation type="journal article" date="2024" name="Antonie Van Leeuwenhoek">
        <title>Roseihalotalea indica gen. nov., sp. nov., a halophilic Bacteroidetes from mesopelagic Southwest Indian Ocean with higher carbohydrate metabolic potential.</title>
        <authorList>
            <person name="Chen B."/>
            <person name="Zhang M."/>
            <person name="Lin D."/>
            <person name="Ye J."/>
            <person name="Tang K."/>
        </authorList>
    </citation>
    <scope>NUCLEOTIDE SEQUENCE</scope>
    <source>
        <strain evidence="12">TK19036</strain>
    </source>
</reference>
<name>A0AA49JE07_9BACT</name>
<keyword evidence="3" id="KW-0813">Transport</keyword>
<feature type="transmembrane region" description="Helical" evidence="10">
    <location>
        <begin position="90"/>
        <end position="114"/>
    </location>
</feature>
<protein>
    <submittedName>
        <fullName evidence="12">TonB family protein</fullName>
    </submittedName>
</protein>
<evidence type="ECO:0000256" key="7">
    <source>
        <dbReference type="ARBA" id="ARBA00022927"/>
    </source>
</evidence>
<feature type="transmembrane region" description="Helical" evidence="10">
    <location>
        <begin position="34"/>
        <end position="51"/>
    </location>
</feature>
<keyword evidence="9 10" id="KW-0472">Membrane</keyword>
<organism evidence="12">
    <name type="scientific">Roseihalotalea indica</name>
    <dbReference type="NCBI Taxonomy" id="2867963"/>
    <lineage>
        <taxon>Bacteria</taxon>
        <taxon>Pseudomonadati</taxon>
        <taxon>Bacteroidota</taxon>
        <taxon>Cytophagia</taxon>
        <taxon>Cytophagales</taxon>
        <taxon>Catalimonadaceae</taxon>
        <taxon>Roseihalotalea</taxon>
    </lineage>
</organism>
<evidence type="ECO:0000256" key="3">
    <source>
        <dbReference type="ARBA" id="ARBA00022448"/>
    </source>
</evidence>
<comment type="similarity">
    <text evidence="2">Belongs to the TonB family.</text>
</comment>
<feature type="domain" description="TonB C-terminal" evidence="11">
    <location>
        <begin position="395"/>
        <end position="491"/>
    </location>
</feature>
<evidence type="ECO:0000313" key="12">
    <source>
        <dbReference type="EMBL" id="WKN37403.1"/>
    </source>
</evidence>
<dbReference type="SUPFAM" id="SSF74653">
    <property type="entry name" value="TolA/TonB C-terminal domain"/>
    <property type="match status" value="1"/>
</dbReference>
<dbReference type="SUPFAM" id="SSF49464">
    <property type="entry name" value="Carboxypeptidase regulatory domain-like"/>
    <property type="match status" value="1"/>
</dbReference>
<dbReference type="GO" id="GO:0055085">
    <property type="term" value="P:transmembrane transport"/>
    <property type="evidence" value="ECO:0007669"/>
    <property type="project" value="InterPro"/>
</dbReference>
<reference evidence="12" key="1">
    <citation type="journal article" date="2023" name="Comput. Struct. Biotechnol. J.">
        <title>Discovery of a novel marine Bacteroidetes with a rich repertoire of carbohydrate-active enzymes.</title>
        <authorList>
            <person name="Chen B."/>
            <person name="Liu G."/>
            <person name="Chen Q."/>
            <person name="Wang H."/>
            <person name="Liu L."/>
            <person name="Tang K."/>
        </authorList>
    </citation>
    <scope>NUCLEOTIDE SEQUENCE</scope>
    <source>
        <strain evidence="12">TK19036</strain>
    </source>
</reference>
<dbReference type="NCBIfam" id="TIGR01352">
    <property type="entry name" value="tonB_Cterm"/>
    <property type="match status" value="1"/>
</dbReference>
<gene>
    <name evidence="12" type="ORF">K4G66_01605</name>
</gene>
<evidence type="ECO:0000256" key="9">
    <source>
        <dbReference type="ARBA" id="ARBA00023136"/>
    </source>
</evidence>
<evidence type="ECO:0000256" key="10">
    <source>
        <dbReference type="SAM" id="Phobius"/>
    </source>
</evidence>
<proteinExistence type="inferred from homology"/>
<dbReference type="PANTHER" id="PTHR33446:SF2">
    <property type="entry name" value="PROTEIN TONB"/>
    <property type="match status" value="1"/>
</dbReference>
<dbReference type="InterPro" id="IPR008969">
    <property type="entry name" value="CarboxyPept-like_regulatory"/>
</dbReference>
<evidence type="ECO:0000256" key="1">
    <source>
        <dbReference type="ARBA" id="ARBA00004383"/>
    </source>
</evidence>
<evidence type="ECO:0000259" key="11">
    <source>
        <dbReference type="PROSITE" id="PS52015"/>
    </source>
</evidence>
<dbReference type="GO" id="GO:0098797">
    <property type="term" value="C:plasma membrane protein complex"/>
    <property type="evidence" value="ECO:0007669"/>
    <property type="project" value="TreeGrafter"/>
</dbReference>
<feature type="transmembrane region" description="Helical" evidence="10">
    <location>
        <begin position="6"/>
        <end position="22"/>
    </location>
</feature>
<comment type="subcellular location">
    <subcellularLocation>
        <location evidence="1">Cell inner membrane</location>
        <topology evidence="1">Single-pass membrane protein</topology>
        <orientation evidence="1">Periplasmic side</orientation>
    </subcellularLocation>
</comment>
<dbReference type="Pfam" id="PF03544">
    <property type="entry name" value="TonB_C"/>
    <property type="match status" value="1"/>
</dbReference>
<keyword evidence="8 10" id="KW-1133">Transmembrane helix</keyword>
<accession>A0AA49JE07</accession>
<dbReference type="Pfam" id="PF13715">
    <property type="entry name" value="CarbopepD_reg_2"/>
    <property type="match status" value="1"/>
</dbReference>
<keyword evidence="5" id="KW-0997">Cell inner membrane</keyword>
<evidence type="ECO:0000256" key="8">
    <source>
        <dbReference type="ARBA" id="ARBA00022989"/>
    </source>
</evidence>
<dbReference type="GO" id="GO:0015031">
    <property type="term" value="P:protein transport"/>
    <property type="evidence" value="ECO:0007669"/>
    <property type="project" value="UniProtKB-KW"/>
</dbReference>
<evidence type="ECO:0000256" key="6">
    <source>
        <dbReference type="ARBA" id="ARBA00022692"/>
    </source>
</evidence>
<dbReference type="PROSITE" id="PS52015">
    <property type="entry name" value="TONB_CTD"/>
    <property type="match status" value="1"/>
</dbReference>
<dbReference type="GO" id="GO:0031992">
    <property type="term" value="F:energy transducer activity"/>
    <property type="evidence" value="ECO:0007669"/>
    <property type="project" value="TreeGrafter"/>
</dbReference>
<dbReference type="InterPro" id="IPR051045">
    <property type="entry name" value="TonB-dependent_transducer"/>
</dbReference>
<sequence>MSNYLVEFLVIHSALMLGYWFFLRKERQYATMRFYLIGSALLALIIPLLKLPKLFFGSPEPIATLPMEASPLDAITITPTPDGSIWNYDLLLGTYIVICGFFLLKFFSSVFYLISLERKSNYEKFNDLYIRKVRNIEGSFTFFHWIFLSDKIDINQPDYAVILKHEKAHASLGHTYDIVFFELFKVCFWWLPTAWFITKEIKKIHEYQADAYALKSYSVDQYSSILISSTLNLNGLSLASSFHDGLILKRLTAMKQNAKNVSPWKLGALAALCASLFIVFACSEEVDQEIKEMGSQSNLITFDQLPSSMQTGLAEIKDELSFMKVDVPEGNNMSNVEELQALDPELIHVVNVDKTNRVIYVALKKDGANFDYLSDKSKMEGDVFTVVEEQPEFEGGMGAFYRYIGTEMTYPLEARQKGIEGRVYVQFVVERDGSLTDVQAIKGIGAGCDSEAVRVVQNAPSFKPGKQRGKAVRVRMIMPIAFKLNEGKLNDDNSTQGIIIVEEAESKNGKLKVDANYTNGEWSGTVYSPEGDILPGVNIVVAGTSTGTVSDLDGTFKVKADESRELQISFVGYESVRLAGK</sequence>
<evidence type="ECO:0000256" key="2">
    <source>
        <dbReference type="ARBA" id="ARBA00006555"/>
    </source>
</evidence>
<keyword evidence="4" id="KW-1003">Cell membrane</keyword>
<evidence type="ECO:0000256" key="5">
    <source>
        <dbReference type="ARBA" id="ARBA00022519"/>
    </source>
</evidence>